<evidence type="ECO:0000313" key="5">
    <source>
        <dbReference type="EnsemblPlants" id="KQK88505"/>
    </source>
</evidence>
<dbReference type="Pfam" id="PF12854">
    <property type="entry name" value="PPR_1"/>
    <property type="match status" value="1"/>
</dbReference>
<keyword evidence="6" id="KW-1185">Reference proteome</keyword>
<reference evidence="4" key="2">
    <citation type="submission" date="2015-07" db="EMBL/GenBank/DDBJ databases">
        <authorList>
            <person name="Noorani M."/>
        </authorList>
    </citation>
    <scope>NUCLEOTIDE SEQUENCE</scope>
    <source>
        <strain evidence="4">Yugu1</strain>
    </source>
</reference>
<dbReference type="InterPro" id="IPR011990">
    <property type="entry name" value="TPR-like_helical_dom_sf"/>
</dbReference>
<dbReference type="PANTHER" id="PTHR47932:SF63">
    <property type="entry name" value="OS08G0290000 PROTEIN"/>
    <property type="match status" value="1"/>
</dbReference>
<reference evidence="5" key="3">
    <citation type="submission" date="2018-08" db="UniProtKB">
        <authorList>
            <consortium name="EnsemblPlants"/>
        </authorList>
    </citation>
    <scope>IDENTIFICATION</scope>
    <source>
        <strain evidence="5">Yugu1</strain>
    </source>
</reference>
<dbReference type="HOGENOM" id="CLU_2927057_0_0_1"/>
<dbReference type="EMBL" id="CM003536">
    <property type="protein sequence ID" value="RCV42301.1"/>
    <property type="molecule type" value="Genomic_DNA"/>
</dbReference>
<gene>
    <name evidence="4" type="ORF">SETIT_9G205500v2</name>
</gene>
<dbReference type="Gene3D" id="1.25.40.10">
    <property type="entry name" value="Tetratricopeptide repeat domain"/>
    <property type="match status" value="2"/>
</dbReference>
<name>K4ANG8_SETIT</name>
<keyword evidence="1" id="KW-0677">Repeat</keyword>
<accession>K4ANG8</accession>
<evidence type="ECO:0000256" key="1">
    <source>
        <dbReference type="ARBA" id="ARBA00022737"/>
    </source>
</evidence>
<protein>
    <recommendedName>
        <fullName evidence="7">Pentatricopeptide repeat-containing protein</fullName>
    </recommendedName>
</protein>
<keyword evidence="2" id="KW-0809">Transit peptide</keyword>
<dbReference type="Pfam" id="PF01535">
    <property type="entry name" value="PPR"/>
    <property type="match status" value="1"/>
</dbReference>
<evidence type="ECO:0000313" key="6">
    <source>
        <dbReference type="Proteomes" id="UP000004995"/>
    </source>
</evidence>
<evidence type="ECO:0008006" key="7">
    <source>
        <dbReference type="Google" id="ProtNLM"/>
    </source>
</evidence>
<reference evidence="4 6" key="1">
    <citation type="journal article" date="2012" name="Nat. Biotechnol.">
        <title>Reference genome sequence of the model plant Setaria.</title>
        <authorList>
            <person name="Bennetzen J.L."/>
            <person name="Schmutz J."/>
            <person name="Wang H."/>
            <person name="Percifield R."/>
            <person name="Hawkins J."/>
            <person name="Pontaroli A.C."/>
            <person name="Estep M."/>
            <person name="Feng L."/>
            <person name="Vaughn J.N."/>
            <person name="Grimwood J."/>
            <person name="Jenkins J."/>
            <person name="Barry K."/>
            <person name="Lindquist E."/>
            <person name="Hellsten U."/>
            <person name="Deshpande S."/>
            <person name="Wang X."/>
            <person name="Wu X."/>
            <person name="Mitros T."/>
            <person name="Triplett J."/>
            <person name="Yang X."/>
            <person name="Ye C.Y."/>
            <person name="Mauro-Herrera M."/>
            <person name="Wang L."/>
            <person name="Li P."/>
            <person name="Sharma M."/>
            <person name="Sharma R."/>
            <person name="Ronald P.C."/>
            <person name="Panaud O."/>
            <person name="Kellogg E.A."/>
            <person name="Brutnell T.P."/>
            <person name="Doust A.N."/>
            <person name="Tuskan G.A."/>
            <person name="Rokhsar D."/>
            <person name="Devos K.M."/>
        </authorList>
    </citation>
    <scope>NUCLEOTIDE SEQUENCE [LARGE SCALE GENOMIC DNA]</scope>
    <source>
        <strain evidence="6">cv. Yugu1</strain>
        <strain evidence="4">Yugu1</strain>
    </source>
</reference>
<dbReference type="OrthoDB" id="693457at2759"/>
<dbReference type="EMBL" id="AGNK02005546">
    <property type="status" value="NOT_ANNOTATED_CDS"/>
    <property type="molecule type" value="Genomic_DNA"/>
</dbReference>
<evidence type="ECO:0000256" key="3">
    <source>
        <dbReference type="PROSITE-ProRule" id="PRU00708"/>
    </source>
</evidence>
<feature type="repeat" description="PPR" evidence="3">
    <location>
        <begin position="29"/>
        <end position="61"/>
    </location>
</feature>
<organism evidence="5 6">
    <name type="scientific">Setaria italica</name>
    <name type="common">Foxtail millet</name>
    <name type="synonym">Panicum italicum</name>
    <dbReference type="NCBI Taxonomy" id="4555"/>
    <lineage>
        <taxon>Eukaryota</taxon>
        <taxon>Viridiplantae</taxon>
        <taxon>Streptophyta</taxon>
        <taxon>Embryophyta</taxon>
        <taxon>Tracheophyta</taxon>
        <taxon>Spermatophyta</taxon>
        <taxon>Magnoliopsida</taxon>
        <taxon>Liliopsida</taxon>
        <taxon>Poales</taxon>
        <taxon>Poaceae</taxon>
        <taxon>PACMAD clade</taxon>
        <taxon>Panicoideae</taxon>
        <taxon>Panicodae</taxon>
        <taxon>Paniceae</taxon>
        <taxon>Cenchrinae</taxon>
        <taxon>Setaria</taxon>
    </lineage>
</organism>
<evidence type="ECO:0000256" key="2">
    <source>
        <dbReference type="ARBA" id="ARBA00022946"/>
    </source>
</evidence>
<dbReference type="EnsemblPlants" id="KQK88505">
    <property type="protein sequence ID" value="KQK88505"/>
    <property type="gene ID" value="SETIT_040465mg"/>
</dbReference>
<dbReference type="NCBIfam" id="TIGR00756">
    <property type="entry name" value="PPR"/>
    <property type="match status" value="1"/>
</dbReference>
<dbReference type="Proteomes" id="UP000004995">
    <property type="component" value="Unassembled WGS sequence"/>
</dbReference>
<dbReference type="STRING" id="4555.K4ANG8"/>
<dbReference type="Gramene" id="KQK88505">
    <property type="protein sequence ID" value="KQK88505"/>
    <property type="gene ID" value="SETIT_040465mg"/>
</dbReference>
<sequence length="61" mass="6458">MRQQGLNPDVVSYGTVIDGLCKIGRVEPSAATWNDLIKGYCKDGSIENALALLTEACSKGS</sequence>
<dbReference type="PANTHER" id="PTHR47932">
    <property type="entry name" value="ATPASE EXPRESSION PROTEIN 3"/>
    <property type="match status" value="1"/>
</dbReference>
<evidence type="ECO:0000313" key="4">
    <source>
        <dbReference type="EMBL" id="RCV42301.1"/>
    </source>
</evidence>
<dbReference type="PROSITE" id="PS51375">
    <property type="entry name" value="PPR"/>
    <property type="match status" value="1"/>
</dbReference>
<dbReference type="AlphaFoldDB" id="K4ANG8"/>
<dbReference type="InterPro" id="IPR002885">
    <property type="entry name" value="PPR_rpt"/>
</dbReference>
<proteinExistence type="predicted"/>